<dbReference type="HAMAP" id="MF_03030">
    <property type="entry name" value="MGME1"/>
    <property type="match status" value="1"/>
</dbReference>
<proteinExistence type="inferred from homology"/>
<dbReference type="EC" id="3.1.-.-" evidence="1"/>
<name>A0ABM5G9V5_9SAUR</name>
<dbReference type="GeneID" id="110090783"/>
<dbReference type="RefSeq" id="XP_072854429.1">
    <property type="nucleotide sequence ID" value="XM_072998328.1"/>
</dbReference>
<comment type="subcellular location">
    <subcellularLocation>
        <location evidence="1">Mitochondrion</location>
    </subcellularLocation>
</comment>
<evidence type="ECO:0000256" key="2">
    <source>
        <dbReference type="SAM" id="MobiDB-lite"/>
    </source>
</evidence>
<feature type="region of interest" description="Disordered" evidence="2">
    <location>
        <begin position="65"/>
        <end position="84"/>
    </location>
</feature>
<dbReference type="RefSeq" id="XP_072854432.1">
    <property type="nucleotide sequence ID" value="XM_072998331.1"/>
</dbReference>
<dbReference type="RefSeq" id="XP_072854431.1">
    <property type="nucleotide sequence ID" value="XM_072998330.1"/>
</dbReference>
<keyword evidence="3" id="KW-1185">Reference proteome</keyword>
<evidence type="ECO:0000313" key="7">
    <source>
        <dbReference type="RefSeq" id="XP_072854432.1"/>
    </source>
</evidence>
<keyword evidence="1" id="KW-0378">Hydrolase</keyword>
<dbReference type="Proteomes" id="UP001652642">
    <property type="component" value="Chromosome 4"/>
</dbReference>
<dbReference type="RefSeq" id="XP_072854433.1">
    <property type="nucleotide sequence ID" value="XM_072998332.1"/>
</dbReference>
<feature type="active site" evidence="1">
    <location>
        <position position="253"/>
    </location>
</feature>
<feature type="active site" evidence="1">
    <location>
        <position position="251"/>
    </location>
</feature>
<keyword evidence="1" id="KW-0496">Mitochondrion</keyword>
<evidence type="ECO:0000313" key="3">
    <source>
        <dbReference type="Proteomes" id="UP001652642"/>
    </source>
</evidence>
<dbReference type="RefSeq" id="XP_072854434.1">
    <property type="nucleotide sequence ID" value="XM_072998333.1"/>
</dbReference>
<reference evidence="4 5" key="1">
    <citation type="submission" date="2025-05" db="UniProtKB">
        <authorList>
            <consortium name="RefSeq"/>
        </authorList>
    </citation>
    <scope>IDENTIFICATION</scope>
</reference>
<evidence type="ECO:0000313" key="4">
    <source>
        <dbReference type="RefSeq" id="XP_072854429.1"/>
    </source>
</evidence>
<feature type="active site" evidence="1">
    <location>
        <position position="238"/>
    </location>
</feature>
<dbReference type="GO" id="GO:0004527">
    <property type="term" value="F:exonuclease activity"/>
    <property type="evidence" value="ECO:0007669"/>
    <property type="project" value="UniProtKB-KW"/>
</dbReference>
<organism evidence="3 6">
    <name type="scientific">Pogona vitticeps</name>
    <name type="common">central bearded dragon</name>
    <dbReference type="NCBI Taxonomy" id="103695"/>
    <lineage>
        <taxon>Eukaryota</taxon>
        <taxon>Metazoa</taxon>
        <taxon>Chordata</taxon>
        <taxon>Craniata</taxon>
        <taxon>Vertebrata</taxon>
        <taxon>Euteleostomi</taxon>
        <taxon>Lepidosauria</taxon>
        <taxon>Squamata</taxon>
        <taxon>Bifurcata</taxon>
        <taxon>Unidentata</taxon>
        <taxon>Episquamata</taxon>
        <taxon>Toxicofera</taxon>
        <taxon>Iguania</taxon>
        <taxon>Acrodonta</taxon>
        <taxon>Agamidae</taxon>
        <taxon>Amphibolurinae</taxon>
        <taxon>Pogona</taxon>
    </lineage>
</organism>
<comment type="function">
    <text evidence="1">Metal-dependent single-stranded DNA (ssDNA) exonuclease involved in mitochondrial genome maintenance. Has preference for 5'-3' exonuclease activity. Necessary for maintenance of proper 7S DNA levels. Probably involved in mitochondrial DNA (mtDNA) repair.</text>
</comment>
<evidence type="ECO:0000313" key="8">
    <source>
        <dbReference type="RefSeq" id="XP_072854433.1"/>
    </source>
</evidence>
<evidence type="ECO:0000256" key="1">
    <source>
        <dbReference type="HAMAP-Rule" id="MF_03030"/>
    </source>
</evidence>
<dbReference type="PANTHER" id="PTHR31340">
    <property type="entry name" value="MITOCHONDRIAL GENOME MAINTENANCE EXONUCLEASE 1"/>
    <property type="match status" value="1"/>
</dbReference>
<protein>
    <recommendedName>
        <fullName evidence="1">Mitochondrial genome maintenance exonuclease 1</fullName>
        <ecNumber evidence="1">3.1.-.-</ecNumber>
    </recommendedName>
</protein>
<dbReference type="PANTHER" id="PTHR31340:SF3">
    <property type="entry name" value="MITOCHONDRIAL GENOME MAINTENANCE EXONUCLEASE 1"/>
    <property type="match status" value="1"/>
</dbReference>
<keyword evidence="1 4" id="KW-0269">Exonuclease</keyword>
<evidence type="ECO:0000313" key="9">
    <source>
        <dbReference type="RefSeq" id="XP_072854434.1"/>
    </source>
</evidence>
<comment type="similarity">
    <text evidence="1">Belongs to the MGME1 family.</text>
</comment>
<sequence>MWSFPRSVRKGGKLPELLNRHQLLSRFLANSSCLYGKKKKSAYGNTDQEKYEDLVRYLTSSEDSSQRSKSSCEENVIDRPGDKYKLPHQDCEPQLSNNWIPLMNPSKSSLPQITVPRLPLKISLSKKPLPSVTTVLQQSMSPQQAFYLERWKQQMILELGKEGFAEYTKSMFQQGKLFHAAVENLLLADHNSPEKQEEDTNVSGFITSIKHVLHDVSGVRALESAVQHETLHYQGLVDCVAEYRGTLCAIDWKTSGKSKPLLQNTFDNPLQIAAYIGAINHDSNYNFQVDCGLLVIAYKDGSPAHAHYMDSELCSQYWNKWLRRLEEYQEKKRKDCETL</sequence>
<gene>
    <name evidence="1 4 5 6 7 8 9" type="primary">MGME1</name>
</gene>
<dbReference type="RefSeq" id="XP_072854430.1">
    <property type="nucleotide sequence ID" value="XM_072998329.1"/>
</dbReference>
<evidence type="ECO:0000313" key="5">
    <source>
        <dbReference type="RefSeq" id="XP_072854430.1"/>
    </source>
</evidence>
<keyword evidence="1" id="KW-0540">Nuclease</keyword>
<evidence type="ECO:0000313" key="6">
    <source>
        <dbReference type="RefSeq" id="XP_072854431.1"/>
    </source>
</evidence>
<accession>A0ABM5G9V5</accession>